<keyword evidence="1" id="KW-0813">Transport</keyword>
<dbReference type="InterPro" id="IPR004274">
    <property type="entry name" value="FCP1_dom"/>
</dbReference>
<keyword evidence="1" id="KW-0809">Transit peptide</keyword>
<protein>
    <recommendedName>
        <fullName evidence="1">Mitochondrial import inner membrane translocase subunit TIM50</fullName>
    </recommendedName>
</protein>
<keyword evidence="5" id="KW-1185">Reference proteome</keyword>
<accession>A0A0D9QQ66</accession>
<dbReference type="PANTHER" id="PTHR12210">
    <property type="entry name" value="DULLARD PROTEIN PHOSPHATASE"/>
    <property type="match status" value="1"/>
</dbReference>
<dbReference type="Pfam" id="PF03031">
    <property type="entry name" value="NIF"/>
    <property type="match status" value="1"/>
</dbReference>
<evidence type="ECO:0000313" key="4">
    <source>
        <dbReference type="EMBL" id="KJP89235.1"/>
    </source>
</evidence>
<dbReference type="InterPro" id="IPR036412">
    <property type="entry name" value="HAD-like_sf"/>
</dbReference>
<dbReference type="GeneID" id="24266427"/>
<sequence length="525" mass="59981">MIASLFLKNLKKNERKLIQHLVRWDHGNNVDVGQTSYKKVKGAQNVGRLSTVRQIKGHKKDLVMCPSSHLTCAGLFFPFNWDGNMMKDLPFQITKGRVSTHLECHKWRMDEEKVGENNGEKCVSIGSTMKRLIPFQRSCFSTRVGNLCSGVNRGYYTRRFFGTSSEGTSGGHSKGDNAKVNKMEGQAQGGAKGETPNGENHESGSHSAVTSTGNTSNTSGDSEKAPPNGNNEKQSLKQIYMHKKQREKMIKMYLLLSLLLMPFGQAYMYCLENDISMEEFLKILKNKTEVLENKYNDILQELIDKYFPLSNEPLLPDFKDLNYPENLPTLVIDLNYVIAKLEYDRKSGWRVLKRPYADMFFKELSSFYEIVIWSEDNFPVAQEVISKWGIPAIGCLHRDQCSRKRGHYVKDLKRLGRNLDRVVIIDHDSHAFMLQPENGILIKEFHGDVNDKEILCLIDLLKSFAISSYDISQFLKKYGGGDYNIGKRYMQLKSDTEQKSQRIRNFGKIFHVDGKRSPNGMSFNS</sequence>
<dbReference type="SMART" id="SM00577">
    <property type="entry name" value="CPDc"/>
    <property type="match status" value="1"/>
</dbReference>
<dbReference type="GO" id="GO:0015031">
    <property type="term" value="P:protein transport"/>
    <property type="evidence" value="ECO:0007669"/>
    <property type="project" value="UniProtKB-KW"/>
</dbReference>
<evidence type="ECO:0000313" key="5">
    <source>
        <dbReference type="Proteomes" id="UP000054561"/>
    </source>
</evidence>
<dbReference type="InterPro" id="IPR050365">
    <property type="entry name" value="TIM50"/>
</dbReference>
<dbReference type="InterPro" id="IPR023214">
    <property type="entry name" value="HAD_sf"/>
</dbReference>
<evidence type="ECO:0000256" key="1">
    <source>
        <dbReference type="RuleBase" id="RU365079"/>
    </source>
</evidence>
<dbReference type="OrthoDB" id="445750at2759"/>
<dbReference type="AlphaFoldDB" id="A0A0D9QQ66"/>
<dbReference type="EMBL" id="KQ001653">
    <property type="protein sequence ID" value="KJP89235.1"/>
    <property type="molecule type" value="Genomic_DNA"/>
</dbReference>
<dbReference type="SUPFAM" id="SSF56784">
    <property type="entry name" value="HAD-like"/>
    <property type="match status" value="1"/>
</dbReference>
<feature type="region of interest" description="Disordered" evidence="2">
    <location>
        <begin position="185"/>
        <end position="235"/>
    </location>
</feature>
<feature type="compositionally biased region" description="Low complexity" evidence="2">
    <location>
        <begin position="210"/>
        <end position="220"/>
    </location>
</feature>
<dbReference type="CDD" id="cd07521">
    <property type="entry name" value="HAD_FCP1-like"/>
    <property type="match status" value="1"/>
</dbReference>
<feature type="domain" description="FCP1 homology" evidence="3">
    <location>
        <begin position="323"/>
        <end position="464"/>
    </location>
</feature>
<name>A0A0D9QQ66_PLAFR</name>
<keyword evidence="1" id="KW-0811">Translocation</keyword>
<comment type="similarity">
    <text evidence="1">Belongs to the TIM50 family.</text>
</comment>
<organism evidence="4 5">
    <name type="scientific">Plasmodium fragile</name>
    <dbReference type="NCBI Taxonomy" id="5857"/>
    <lineage>
        <taxon>Eukaryota</taxon>
        <taxon>Sar</taxon>
        <taxon>Alveolata</taxon>
        <taxon>Apicomplexa</taxon>
        <taxon>Aconoidasida</taxon>
        <taxon>Haemosporida</taxon>
        <taxon>Plasmodiidae</taxon>
        <taxon>Plasmodium</taxon>
        <taxon>Plasmodium (Plasmodium)</taxon>
    </lineage>
</organism>
<reference evidence="4 5" key="1">
    <citation type="submission" date="2014-03" db="EMBL/GenBank/DDBJ databases">
        <title>The Genome Sequence of Plasmodium fragile nilgiri.</title>
        <authorList>
            <consortium name="The Broad Institute Genomics Platform"/>
            <consortium name="The Broad Institute Genome Sequencing Center for Infectious Disease"/>
            <person name="Neafsey D."/>
            <person name="Duraisingh M."/>
            <person name="Young S.K."/>
            <person name="Zeng Q."/>
            <person name="Gargeya S."/>
            <person name="Abouelleil A."/>
            <person name="Alvarado L."/>
            <person name="Chapman S.B."/>
            <person name="Gainer-Dewar J."/>
            <person name="Goldberg J."/>
            <person name="Griggs A."/>
            <person name="Gujja S."/>
            <person name="Hansen M."/>
            <person name="Howarth C."/>
            <person name="Imamovic A."/>
            <person name="Larimer J."/>
            <person name="Pearson M."/>
            <person name="Poon T.W."/>
            <person name="Priest M."/>
            <person name="Roberts A."/>
            <person name="Saif S."/>
            <person name="Shea T."/>
            <person name="Sykes S."/>
            <person name="Wortman J."/>
            <person name="Nusbaum C."/>
            <person name="Birren B."/>
        </authorList>
    </citation>
    <scope>NUCLEOTIDE SEQUENCE [LARGE SCALE GENOMIC DNA]</scope>
    <source>
        <strain evidence="5">nilgiri</strain>
    </source>
</reference>
<dbReference type="Proteomes" id="UP000054561">
    <property type="component" value="Unassembled WGS sequence"/>
</dbReference>
<proteinExistence type="inferred from homology"/>
<evidence type="ECO:0000256" key="2">
    <source>
        <dbReference type="SAM" id="MobiDB-lite"/>
    </source>
</evidence>
<dbReference type="VEuPathDB" id="PlasmoDB:AK88_01113"/>
<keyword evidence="1" id="KW-0653">Protein transport</keyword>
<dbReference type="RefSeq" id="XP_012334174.1">
    <property type="nucleotide sequence ID" value="XM_012478751.1"/>
</dbReference>
<dbReference type="OMA" id="REKMIKM"/>
<comment type="function">
    <text evidence="1">Essential component of the TIM23 complex, a complex that mediates the translocation of transit peptide-containing proteins across the mitochondrial inner membrane.</text>
</comment>
<dbReference type="Gene3D" id="3.40.50.1000">
    <property type="entry name" value="HAD superfamily/HAD-like"/>
    <property type="match status" value="1"/>
</dbReference>
<evidence type="ECO:0000259" key="3">
    <source>
        <dbReference type="PROSITE" id="PS50969"/>
    </source>
</evidence>
<dbReference type="PROSITE" id="PS50969">
    <property type="entry name" value="FCP1"/>
    <property type="match status" value="1"/>
</dbReference>
<dbReference type="GO" id="GO:0005744">
    <property type="term" value="C:TIM23 mitochondrial import inner membrane translocase complex"/>
    <property type="evidence" value="ECO:0007669"/>
    <property type="project" value="UniProtKB-UniRule"/>
</dbReference>
<gene>
    <name evidence="4" type="ORF">AK88_01113</name>
</gene>
<keyword evidence="1" id="KW-0496">Mitochondrion</keyword>
<comment type="subcellular location">
    <subcellularLocation>
        <location evidence="1">Mitochondrion inner membrane</location>
        <topology evidence="1">Single-pass membrane protein</topology>
    </subcellularLocation>
</comment>
<comment type="subunit">
    <text evidence="1">Component of the TIM23 complex.</text>
</comment>